<keyword evidence="6 7" id="KW-0472">Membrane</keyword>
<evidence type="ECO:0000256" key="3">
    <source>
        <dbReference type="ARBA" id="ARBA00022475"/>
    </source>
</evidence>
<feature type="transmembrane region" description="Helical" evidence="7">
    <location>
        <begin position="9"/>
        <end position="29"/>
    </location>
</feature>
<dbReference type="PANTHER" id="PTHR33508:SF1">
    <property type="entry name" value="UPF0056 MEMBRANE PROTEIN YHCE"/>
    <property type="match status" value="1"/>
</dbReference>
<keyword evidence="5 7" id="KW-1133">Transmembrane helix</keyword>
<dbReference type="Pfam" id="PF01914">
    <property type="entry name" value="MarC"/>
    <property type="match status" value="1"/>
</dbReference>
<gene>
    <name evidence="8" type="ORF">ACFPP9_18195</name>
</gene>
<evidence type="ECO:0000256" key="4">
    <source>
        <dbReference type="ARBA" id="ARBA00022692"/>
    </source>
</evidence>
<accession>A0ABW0PYL6</accession>
<comment type="subcellular location">
    <subcellularLocation>
        <location evidence="1 7">Cell membrane</location>
        <topology evidence="1 7">Multi-pass membrane protein</topology>
    </subcellularLocation>
</comment>
<evidence type="ECO:0000256" key="7">
    <source>
        <dbReference type="RuleBase" id="RU362048"/>
    </source>
</evidence>
<proteinExistence type="inferred from homology"/>
<evidence type="ECO:0000313" key="8">
    <source>
        <dbReference type="EMBL" id="MFC5517715.1"/>
    </source>
</evidence>
<feature type="transmembrane region" description="Helical" evidence="7">
    <location>
        <begin position="194"/>
        <end position="216"/>
    </location>
</feature>
<name>A0ABW0PYL6_9HYPH</name>
<keyword evidence="3" id="KW-1003">Cell membrane</keyword>
<keyword evidence="9" id="KW-1185">Reference proteome</keyword>
<evidence type="ECO:0000313" key="9">
    <source>
        <dbReference type="Proteomes" id="UP001596150"/>
    </source>
</evidence>
<reference evidence="9" key="1">
    <citation type="journal article" date="2019" name="Int. J. Syst. Evol. Microbiol.">
        <title>The Global Catalogue of Microorganisms (GCM) 10K type strain sequencing project: providing services to taxonomists for standard genome sequencing and annotation.</title>
        <authorList>
            <consortium name="The Broad Institute Genomics Platform"/>
            <consortium name="The Broad Institute Genome Sequencing Center for Infectious Disease"/>
            <person name="Wu L."/>
            <person name="Ma J."/>
        </authorList>
    </citation>
    <scope>NUCLEOTIDE SEQUENCE [LARGE SCALE GENOMIC DNA]</scope>
    <source>
        <strain evidence="9">KACC 12633</strain>
    </source>
</reference>
<dbReference type="Proteomes" id="UP001596150">
    <property type="component" value="Unassembled WGS sequence"/>
</dbReference>
<evidence type="ECO:0000256" key="5">
    <source>
        <dbReference type="ARBA" id="ARBA00022989"/>
    </source>
</evidence>
<feature type="transmembrane region" description="Helical" evidence="7">
    <location>
        <begin position="41"/>
        <end position="61"/>
    </location>
</feature>
<comment type="caution">
    <text evidence="8">The sequence shown here is derived from an EMBL/GenBank/DDBJ whole genome shotgun (WGS) entry which is preliminary data.</text>
</comment>
<feature type="transmembrane region" description="Helical" evidence="7">
    <location>
        <begin position="68"/>
        <end position="89"/>
    </location>
</feature>
<dbReference type="RefSeq" id="WP_266345112.1">
    <property type="nucleotide sequence ID" value="NZ_JAPKNH010000007.1"/>
</dbReference>
<sequence length="222" mass="23512">MQIFAYDPALMFLALMALYSPLAALSSYLPVVGPFGPKDQLRLAVGLTVNVAIFVLAAIWIGEPLLRLLGITTAALSVTGGIALLYAGVPMMRGVDEVVLEQVAAETPDVAEVSESWRSVLFTPLTFPLTVGGTTFGLIVAFASRSNGLADELRFTLAGLAYAVVTGVTLYMAGHLHRRVSPRMRMILSRVAGILLTAIAVTLLATGGTQLVVATLRDLRVL</sequence>
<evidence type="ECO:0000256" key="6">
    <source>
        <dbReference type="ARBA" id="ARBA00023136"/>
    </source>
</evidence>
<comment type="similarity">
    <text evidence="2 7">Belongs to the UPF0056 (MarC) family.</text>
</comment>
<feature type="transmembrane region" description="Helical" evidence="7">
    <location>
        <begin position="125"/>
        <end position="143"/>
    </location>
</feature>
<feature type="transmembrane region" description="Helical" evidence="7">
    <location>
        <begin position="155"/>
        <end position="174"/>
    </location>
</feature>
<keyword evidence="4 7" id="KW-0812">Transmembrane</keyword>
<dbReference type="PANTHER" id="PTHR33508">
    <property type="entry name" value="UPF0056 MEMBRANE PROTEIN YHCE"/>
    <property type="match status" value="1"/>
</dbReference>
<organism evidence="8 9">
    <name type="scientific">Kaistia terrae</name>
    <dbReference type="NCBI Taxonomy" id="537017"/>
    <lineage>
        <taxon>Bacteria</taxon>
        <taxon>Pseudomonadati</taxon>
        <taxon>Pseudomonadota</taxon>
        <taxon>Alphaproteobacteria</taxon>
        <taxon>Hyphomicrobiales</taxon>
        <taxon>Kaistiaceae</taxon>
        <taxon>Kaistia</taxon>
    </lineage>
</organism>
<evidence type="ECO:0000256" key="1">
    <source>
        <dbReference type="ARBA" id="ARBA00004651"/>
    </source>
</evidence>
<dbReference type="InterPro" id="IPR002771">
    <property type="entry name" value="Multi_antbiot-R_MarC"/>
</dbReference>
<evidence type="ECO:0000256" key="2">
    <source>
        <dbReference type="ARBA" id="ARBA00009784"/>
    </source>
</evidence>
<dbReference type="EMBL" id="JBHSML010000012">
    <property type="protein sequence ID" value="MFC5517715.1"/>
    <property type="molecule type" value="Genomic_DNA"/>
</dbReference>
<protein>
    <recommendedName>
        <fullName evidence="7">UPF0056 membrane protein</fullName>
    </recommendedName>
</protein>